<protein>
    <submittedName>
        <fullName evidence="1">Uncharacterized protein</fullName>
    </submittedName>
</protein>
<feature type="non-terminal residue" evidence="1">
    <location>
        <position position="105"/>
    </location>
</feature>
<keyword evidence="2" id="KW-1185">Reference proteome</keyword>
<reference evidence="1 2" key="1">
    <citation type="submission" date="2011-02" db="EMBL/GenBank/DDBJ databases">
        <title>The Genome Sequence of Sphaeroforma arctica JP610.</title>
        <authorList>
            <consortium name="The Broad Institute Genome Sequencing Platform"/>
            <person name="Russ C."/>
            <person name="Cuomo C."/>
            <person name="Young S.K."/>
            <person name="Zeng Q."/>
            <person name="Gargeya S."/>
            <person name="Alvarado L."/>
            <person name="Berlin A."/>
            <person name="Chapman S.B."/>
            <person name="Chen Z."/>
            <person name="Freedman E."/>
            <person name="Gellesch M."/>
            <person name="Goldberg J."/>
            <person name="Griggs A."/>
            <person name="Gujja S."/>
            <person name="Heilman E."/>
            <person name="Heiman D."/>
            <person name="Howarth C."/>
            <person name="Mehta T."/>
            <person name="Neiman D."/>
            <person name="Pearson M."/>
            <person name="Roberts A."/>
            <person name="Saif S."/>
            <person name="Shea T."/>
            <person name="Shenoy N."/>
            <person name="Sisk P."/>
            <person name="Stolte C."/>
            <person name="Sykes S."/>
            <person name="White J."/>
            <person name="Yandava C."/>
            <person name="Burger G."/>
            <person name="Gray M.W."/>
            <person name="Holland P.W.H."/>
            <person name="King N."/>
            <person name="Lang F.B.F."/>
            <person name="Roger A.J."/>
            <person name="Ruiz-Trillo I."/>
            <person name="Haas B."/>
            <person name="Nusbaum C."/>
            <person name="Birren B."/>
        </authorList>
    </citation>
    <scope>NUCLEOTIDE SEQUENCE [LARGE SCALE GENOMIC DNA]</scope>
    <source>
        <strain evidence="1 2">JP610</strain>
    </source>
</reference>
<name>A0A0L0F3X8_9EUKA</name>
<dbReference type="EMBL" id="KQ248889">
    <property type="protein sequence ID" value="KNC71392.1"/>
    <property type="molecule type" value="Genomic_DNA"/>
</dbReference>
<dbReference type="RefSeq" id="XP_014145294.1">
    <property type="nucleotide sequence ID" value="XM_014289819.1"/>
</dbReference>
<proteinExistence type="predicted"/>
<dbReference type="AlphaFoldDB" id="A0A0L0F3X8"/>
<evidence type="ECO:0000313" key="1">
    <source>
        <dbReference type="EMBL" id="KNC71392.1"/>
    </source>
</evidence>
<sequence>MDTYEREIVNDLETSLTKDSARISKTLMQAEILTGDFHAAHKRYEAILEEKKNTYIKNLAWEKEQKALGNTIPIIEEPKDEYKADEELEWLTKRSLPPNPTPAQL</sequence>
<gene>
    <name evidence="1" type="ORF">SARC_16071</name>
</gene>
<organism evidence="1 2">
    <name type="scientific">Sphaeroforma arctica JP610</name>
    <dbReference type="NCBI Taxonomy" id="667725"/>
    <lineage>
        <taxon>Eukaryota</taxon>
        <taxon>Ichthyosporea</taxon>
        <taxon>Ichthyophonida</taxon>
        <taxon>Sphaeroforma</taxon>
    </lineage>
</organism>
<dbReference type="GeneID" id="25916575"/>
<accession>A0A0L0F3X8</accession>
<dbReference type="Proteomes" id="UP000054560">
    <property type="component" value="Unassembled WGS sequence"/>
</dbReference>
<evidence type="ECO:0000313" key="2">
    <source>
        <dbReference type="Proteomes" id="UP000054560"/>
    </source>
</evidence>